<organism evidence="2 3">
    <name type="scientific">Carnegiea gigantea</name>
    <dbReference type="NCBI Taxonomy" id="171969"/>
    <lineage>
        <taxon>Eukaryota</taxon>
        <taxon>Viridiplantae</taxon>
        <taxon>Streptophyta</taxon>
        <taxon>Embryophyta</taxon>
        <taxon>Tracheophyta</taxon>
        <taxon>Spermatophyta</taxon>
        <taxon>Magnoliopsida</taxon>
        <taxon>eudicotyledons</taxon>
        <taxon>Gunneridae</taxon>
        <taxon>Pentapetalae</taxon>
        <taxon>Caryophyllales</taxon>
        <taxon>Cactineae</taxon>
        <taxon>Cactaceae</taxon>
        <taxon>Cactoideae</taxon>
        <taxon>Echinocereeae</taxon>
        <taxon>Carnegiea</taxon>
    </lineage>
</organism>
<keyword evidence="3" id="KW-1185">Reference proteome</keyword>
<protein>
    <recommendedName>
        <fullName evidence="1">F-box domain-containing protein</fullName>
    </recommendedName>
</protein>
<evidence type="ECO:0000313" key="2">
    <source>
        <dbReference type="EMBL" id="KAJ8448688.1"/>
    </source>
</evidence>
<dbReference type="InterPro" id="IPR025886">
    <property type="entry name" value="PP2-like"/>
</dbReference>
<dbReference type="Proteomes" id="UP001153076">
    <property type="component" value="Unassembled WGS sequence"/>
</dbReference>
<reference evidence="2" key="1">
    <citation type="submission" date="2022-04" db="EMBL/GenBank/DDBJ databases">
        <title>Carnegiea gigantea Genome sequencing and assembly v2.</title>
        <authorList>
            <person name="Copetti D."/>
            <person name="Sanderson M.J."/>
            <person name="Burquez A."/>
            <person name="Wojciechowski M.F."/>
        </authorList>
    </citation>
    <scope>NUCLEOTIDE SEQUENCE</scope>
    <source>
        <strain evidence="2">SGP5-SGP5p</strain>
        <tissue evidence="2">Aerial part</tissue>
    </source>
</reference>
<dbReference type="SUPFAM" id="SSF81383">
    <property type="entry name" value="F-box domain"/>
    <property type="match status" value="1"/>
</dbReference>
<dbReference type="PANTHER" id="PTHR31960">
    <property type="entry name" value="F-BOX PROTEIN PP2-A15"/>
    <property type="match status" value="1"/>
</dbReference>
<dbReference type="InterPro" id="IPR036047">
    <property type="entry name" value="F-box-like_dom_sf"/>
</dbReference>
<comment type="caution">
    <text evidence="2">The sequence shown here is derived from an EMBL/GenBank/DDBJ whole genome shotgun (WGS) entry which is preliminary data.</text>
</comment>
<proteinExistence type="predicted"/>
<dbReference type="InterPro" id="IPR001810">
    <property type="entry name" value="F-box_dom"/>
</dbReference>
<sequence length="280" mass="31951">MGAGQSGMGAKGGLGEFPECCVAMILARLDPPEICRFAMLNRAFRRASLADFVWESKLPANYEFLVRKLFDESPSRMSKREIYSLLSKAVRFDAATKEIWLEKRSGRMCMAISWKGLKITGIDDRRYWSHIPSQESRFHSIAYLHQVWWLEVRGELDFNFAAGTYSLYFRLQLGKPPTRLNPRRACNLDQVHGWHIKPVRFEMSTSNGQHAVSQCYLKELGGWVDYHVGDFIVENHHVPLNIKFSMTQIDCTHTKGGLCLDCVIICPCESAQGLKKAQVL</sequence>
<name>A0A9Q1KSC1_9CARY</name>
<feature type="domain" description="F-box" evidence="1">
    <location>
        <begin position="16"/>
        <end position="49"/>
    </location>
</feature>
<dbReference type="Pfam" id="PF14299">
    <property type="entry name" value="PP2"/>
    <property type="match status" value="1"/>
</dbReference>
<dbReference type="Pfam" id="PF00646">
    <property type="entry name" value="F-box"/>
    <property type="match status" value="1"/>
</dbReference>
<accession>A0A9Q1KSC1</accession>
<gene>
    <name evidence="2" type="ORF">Cgig2_010575</name>
</gene>
<dbReference type="AlphaFoldDB" id="A0A9Q1KSC1"/>
<dbReference type="OrthoDB" id="9970274at2759"/>
<dbReference type="PANTHER" id="PTHR31960:SF3">
    <property type="entry name" value="F-BOX PROTEIN PP2-A13"/>
    <property type="match status" value="1"/>
</dbReference>
<dbReference type="EMBL" id="JAKOGI010000028">
    <property type="protein sequence ID" value="KAJ8448688.1"/>
    <property type="molecule type" value="Genomic_DNA"/>
</dbReference>
<evidence type="ECO:0000313" key="3">
    <source>
        <dbReference type="Proteomes" id="UP001153076"/>
    </source>
</evidence>
<dbReference type="CDD" id="cd22162">
    <property type="entry name" value="F-box_AtSKIP3-like"/>
    <property type="match status" value="1"/>
</dbReference>
<evidence type="ECO:0000259" key="1">
    <source>
        <dbReference type="Pfam" id="PF00646"/>
    </source>
</evidence>